<organism evidence="4">
    <name type="scientific">uncultured Solirubrobacteraceae bacterium</name>
    <dbReference type="NCBI Taxonomy" id="1162706"/>
    <lineage>
        <taxon>Bacteria</taxon>
        <taxon>Bacillati</taxon>
        <taxon>Actinomycetota</taxon>
        <taxon>Thermoleophilia</taxon>
        <taxon>Solirubrobacterales</taxon>
        <taxon>Solirubrobacteraceae</taxon>
        <taxon>environmental samples</taxon>
    </lineage>
</organism>
<dbReference type="CDD" id="cd02440">
    <property type="entry name" value="AdoMet_MTases"/>
    <property type="match status" value="1"/>
</dbReference>
<dbReference type="Pfam" id="PF13489">
    <property type="entry name" value="Methyltransf_23"/>
    <property type="match status" value="1"/>
</dbReference>
<evidence type="ECO:0000259" key="3">
    <source>
        <dbReference type="Pfam" id="PF00535"/>
    </source>
</evidence>
<dbReference type="PANTHER" id="PTHR48090:SF7">
    <property type="entry name" value="RFBJ PROTEIN"/>
    <property type="match status" value="1"/>
</dbReference>
<dbReference type="CDD" id="cd04179">
    <property type="entry name" value="DPM_DPG-synthase_like"/>
    <property type="match status" value="1"/>
</dbReference>
<feature type="domain" description="Glycosyltransferase 2-like" evidence="3">
    <location>
        <begin position="347"/>
        <end position="506"/>
    </location>
</feature>
<evidence type="ECO:0000313" key="4">
    <source>
        <dbReference type="EMBL" id="CAA9475075.1"/>
    </source>
</evidence>
<dbReference type="AlphaFoldDB" id="A0A6J4RJL4"/>
<protein>
    <submittedName>
        <fullName evidence="4">Glycosyl transferase, group 2 family</fullName>
    </submittedName>
</protein>
<accession>A0A6J4RJL4</accession>
<feature type="region of interest" description="Disordered" evidence="2">
    <location>
        <begin position="1"/>
        <end position="29"/>
    </location>
</feature>
<dbReference type="Gene3D" id="3.40.50.150">
    <property type="entry name" value="Vaccinia Virus protein VP39"/>
    <property type="match status" value="1"/>
</dbReference>
<gene>
    <name evidence="4" type="ORF">AVDCRST_MAG67-486</name>
</gene>
<dbReference type="InterPro" id="IPR050256">
    <property type="entry name" value="Glycosyltransferase_2"/>
</dbReference>
<comment type="similarity">
    <text evidence="1">Belongs to the glycosyltransferase 2 family.</text>
</comment>
<dbReference type="EMBL" id="CADCVQ010000017">
    <property type="protein sequence ID" value="CAA9475075.1"/>
    <property type="molecule type" value="Genomic_DNA"/>
</dbReference>
<evidence type="ECO:0000256" key="1">
    <source>
        <dbReference type="ARBA" id="ARBA00006739"/>
    </source>
</evidence>
<dbReference type="SUPFAM" id="SSF53448">
    <property type="entry name" value="Nucleotide-diphospho-sugar transferases"/>
    <property type="match status" value="1"/>
</dbReference>
<dbReference type="InterPro" id="IPR029063">
    <property type="entry name" value="SAM-dependent_MTases_sf"/>
</dbReference>
<dbReference type="InterPro" id="IPR001173">
    <property type="entry name" value="Glyco_trans_2-like"/>
</dbReference>
<dbReference type="GO" id="GO:0016740">
    <property type="term" value="F:transferase activity"/>
    <property type="evidence" value="ECO:0007669"/>
    <property type="project" value="UniProtKB-KW"/>
</dbReference>
<keyword evidence="4" id="KW-0808">Transferase</keyword>
<name>A0A6J4RJL4_9ACTN</name>
<dbReference type="Pfam" id="PF00535">
    <property type="entry name" value="Glycos_transf_2"/>
    <property type="match status" value="1"/>
</dbReference>
<dbReference type="Gene3D" id="3.90.550.10">
    <property type="entry name" value="Spore Coat Polysaccharide Biosynthesis Protein SpsA, Chain A"/>
    <property type="match status" value="1"/>
</dbReference>
<dbReference type="InterPro" id="IPR029044">
    <property type="entry name" value="Nucleotide-diphossugar_trans"/>
</dbReference>
<reference evidence="4" key="1">
    <citation type="submission" date="2020-02" db="EMBL/GenBank/DDBJ databases">
        <authorList>
            <person name="Meier V. D."/>
        </authorList>
    </citation>
    <scope>NUCLEOTIDE SEQUENCE</scope>
    <source>
        <strain evidence="4">AVDCRST_MAG67</strain>
    </source>
</reference>
<sequence>MQFAAGDPDVAASGDGTRRPAPRAVARMRNHTSTSDCAVCRGPLFLRYRGSAAAPSAATFAPSRHRPGEHGDLYECRRCGTVQQPSLPGGSALHSLYRAMDDGEYLAEEAGRRRTAARLLDLIGQHVPRGRLLDVGCGHGVLLAEARARGYEVLGLELAAGAVRHAREELGLPVLDIPLEEFQPQADAAFDVIVLADVLEHVEDPVEAIDACCGLLTDGGVLCVVTPDPSSAVARLAGRRWWGYLPAHRCLLPRRTVLELLAARGLVISTDVPLVRSFSAGRWVAGLAERAGALSRPLARLAADERLTGELSLSLGDECVVLAHRLRPETPERARVRDRGAVRKVHVVLPAYNAEATVTQVAERLDPAVADRALLVDDASSDRTAEVALEAGLEVLRHPANRGYGANQKTSYVRALQSGADVVVMVHADNQYDPDLVGEMARPILEGRADLVMGSRLLEDRAVAGGMPPWKWVGNRLLTWAENRAFGARFSEYHTGYRAFSADALRRVAFLRNDDGFVFDQEIVAQLLERGARVVEIPIPTRYFHEASSVSFRSSVAYGLRTLLVLVRFRNHVRGRWANLEAPIGSLRPHDERIARAAARRQPGAA</sequence>
<dbReference type="PANTHER" id="PTHR48090">
    <property type="entry name" value="UNDECAPRENYL-PHOSPHATE 4-DEOXY-4-FORMAMIDO-L-ARABINOSE TRANSFERASE-RELATED"/>
    <property type="match status" value="1"/>
</dbReference>
<dbReference type="SUPFAM" id="SSF53335">
    <property type="entry name" value="S-adenosyl-L-methionine-dependent methyltransferases"/>
    <property type="match status" value="1"/>
</dbReference>
<proteinExistence type="inferred from homology"/>
<evidence type="ECO:0000256" key="2">
    <source>
        <dbReference type="SAM" id="MobiDB-lite"/>
    </source>
</evidence>